<dbReference type="GO" id="GO:0006508">
    <property type="term" value="P:proteolysis"/>
    <property type="evidence" value="ECO:0007669"/>
    <property type="project" value="UniProtKB-KW"/>
</dbReference>
<gene>
    <name evidence="11" type="ORF">KIPB_004875</name>
</gene>
<comment type="caution">
    <text evidence="11">The sequence shown here is derived from an EMBL/GenBank/DDBJ whole genome shotgun (WGS) entry which is preliminary data.</text>
</comment>
<evidence type="ECO:0000256" key="3">
    <source>
        <dbReference type="ARBA" id="ARBA00022670"/>
    </source>
</evidence>
<protein>
    <submittedName>
        <fullName evidence="11">Peptidase S54, rhomboid</fullName>
    </submittedName>
</protein>
<dbReference type="Gene3D" id="1.25.10.10">
    <property type="entry name" value="Leucine-rich Repeat Variant"/>
    <property type="match status" value="1"/>
</dbReference>
<feature type="transmembrane region" description="Helical" evidence="9">
    <location>
        <begin position="518"/>
        <end position="536"/>
    </location>
</feature>
<keyword evidence="3" id="KW-0645">Protease</keyword>
<dbReference type="PANTHER" id="PTHR43066:SF1">
    <property type="entry name" value="RHOMBOID PROTEIN 2"/>
    <property type="match status" value="1"/>
</dbReference>
<evidence type="ECO:0000256" key="4">
    <source>
        <dbReference type="ARBA" id="ARBA00022692"/>
    </source>
</evidence>
<dbReference type="AlphaFoldDB" id="A0A9K3GGV1"/>
<evidence type="ECO:0000256" key="5">
    <source>
        <dbReference type="ARBA" id="ARBA00022801"/>
    </source>
</evidence>
<feature type="transmembrane region" description="Helical" evidence="9">
    <location>
        <begin position="417"/>
        <end position="443"/>
    </location>
</feature>
<evidence type="ECO:0000313" key="12">
    <source>
        <dbReference type="Proteomes" id="UP000265618"/>
    </source>
</evidence>
<dbReference type="InterPro" id="IPR022764">
    <property type="entry name" value="Peptidase_S54_rhomboid_dom"/>
</dbReference>
<dbReference type="SUPFAM" id="SSF48371">
    <property type="entry name" value="ARM repeat"/>
    <property type="match status" value="1"/>
</dbReference>
<dbReference type="EMBL" id="BDIP01001086">
    <property type="protein sequence ID" value="GIQ83534.1"/>
    <property type="molecule type" value="Genomic_DNA"/>
</dbReference>
<name>A0A9K3GGV1_9EUKA</name>
<feature type="domain" description="Peptidase S54 rhomboid" evidence="10">
    <location>
        <begin position="455"/>
        <end position="587"/>
    </location>
</feature>
<dbReference type="OrthoDB" id="418595at2759"/>
<dbReference type="SUPFAM" id="SSF144091">
    <property type="entry name" value="Rhomboid-like"/>
    <property type="match status" value="1"/>
</dbReference>
<keyword evidence="6 9" id="KW-1133">Transmembrane helix</keyword>
<sequence>MGRHSPSPPPLPRSPLGNVESSADAPPVQANEVIDLTRLQTLFDESEQENVSRATADAQPEVCRAMAHTQNLQVARKCLTYLKNVALIKQNTTRVLQDGGVEAALQVCTRFPHDNECQFLAAWLFKVLSIADGIEVQLMMKGATGFCVDVINNLDRYRDMGDRFQRICHLSMSCLLNCSVAAPNRVPLLREGTVEVCCKILRDASVDNEITEIALRLAKSISVADGIELDMVNRGVIGALAAFLARGTDNEKQVTLATTTVVNILCNSSTRLPVLQSGGCELAASVITQYRDNLELVQHACRILKVMSIADGGEQTLIDRGGAAAIMQAMHAHPADKKVADAGSVMINNIGVARPCAPALLAAGACVALGAVAEHFYSDAEMGRDTLKAFKTLSAVPDGEIQVKCPMHPLFHQTNQYIAPVALILLTVWVVEIANLVVGHSLYTHGIQPRAKRGLIGIVCAPFIHTSLGHTVSNSLPLLVLGGLVLAADRKRFIPLTACIILSTGVLVWLFARTAYHVGASGLVFGYLGALVVNAWTSRSVKGVAIAAVSLFLYKGLIWGVLPTHGYLSWESHLFGLSAGACTVWYIDTRGGARKTEGKREREREVYSPQDQDSNYYTRMGYEW</sequence>
<comment type="subcellular location">
    <subcellularLocation>
        <location evidence="1">Membrane</location>
        <topology evidence="1">Multi-pass membrane protein</topology>
    </subcellularLocation>
</comment>
<evidence type="ECO:0000259" key="10">
    <source>
        <dbReference type="Pfam" id="PF01694"/>
    </source>
</evidence>
<dbReference type="InterPro" id="IPR011989">
    <property type="entry name" value="ARM-like"/>
</dbReference>
<keyword evidence="4 9" id="KW-0812">Transmembrane</keyword>
<organism evidence="11 12">
    <name type="scientific">Kipferlia bialata</name>
    <dbReference type="NCBI Taxonomy" id="797122"/>
    <lineage>
        <taxon>Eukaryota</taxon>
        <taxon>Metamonada</taxon>
        <taxon>Carpediemonas-like organisms</taxon>
        <taxon>Kipferlia</taxon>
    </lineage>
</organism>
<keyword evidence="7 9" id="KW-0472">Membrane</keyword>
<evidence type="ECO:0000313" key="11">
    <source>
        <dbReference type="EMBL" id="GIQ83534.1"/>
    </source>
</evidence>
<proteinExistence type="inferred from homology"/>
<dbReference type="Pfam" id="PF01694">
    <property type="entry name" value="Rhomboid"/>
    <property type="match status" value="1"/>
</dbReference>
<keyword evidence="12" id="KW-1185">Reference proteome</keyword>
<feature type="transmembrane region" description="Helical" evidence="9">
    <location>
        <begin position="493"/>
        <end position="512"/>
    </location>
</feature>
<reference evidence="11 12" key="1">
    <citation type="journal article" date="2018" name="PLoS ONE">
        <title>The draft genome of Kipferlia bialata reveals reductive genome evolution in fornicate parasites.</title>
        <authorList>
            <person name="Tanifuji G."/>
            <person name="Takabayashi S."/>
            <person name="Kume K."/>
            <person name="Takagi M."/>
            <person name="Nakayama T."/>
            <person name="Kamikawa R."/>
            <person name="Inagaki Y."/>
            <person name="Hashimoto T."/>
        </authorList>
    </citation>
    <scope>NUCLEOTIDE SEQUENCE [LARGE SCALE GENOMIC DNA]</scope>
    <source>
        <strain evidence="11">NY0173</strain>
    </source>
</reference>
<feature type="region of interest" description="Disordered" evidence="8">
    <location>
        <begin position="1"/>
        <end position="27"/>
    </location>
</feature>
<evidence type="ECO:0000256" key="7">
    <source>
        <dbReference type="ARBA" id="ARBA00023136"/>
    </source>
</evidence>
<dbReference type="InterPro" id="IPR016024">
    <property type="entry name" value="ARM-type_fold"/>
</dbReference>
<feature type="compositionally biased region" description="Pro residues" evidence="8">
    <location>
        <begin position="1"/>
        <end position="13"/>
    </location>
</feature>
<dbReference type="Gene3D" id="1.20.1540.10">
    <property type="entry name" value="Rhomboid-like"/>
    <property type="match status" value="1"/>
</dbReference>
<evidence type="ECO:0000256" key="2">
    <source>
        <dbReference type="ARBA" id="ARBA00009045"/>
    </source>
</evidence>
<accession>A0A9K3GGV1</accession>
<dbReference type="InterPro" id="IPR035952">
    <property type="entry name" value="Rhomboid-like_sf"/>
</dbReference>
<keyword evidence="5" id="KW-0378">Hydrolase</keyword>
<dbReference type="Proteomes" id="UP000265618">
    <property type="component" value="Unassembled WGS sequence"/>
</dbReference>
<evidence type="ECO:0000256" key="6">
    <source>
        <dbReference type="ARBA" id="ARBA00022989"/>
    </source>
</evidence>
<dbReference type="GO" id="GO:0004252">
    <property type="term" value="F:serine-type endopeptidase activity"/>
    <property type="evidence" value="ECO:0007669"/>
    <property type="project" value="InterPro"/>
</dbReference>
<dbReference type="GO" id="GO:0016020">
    <property type="term" value="C:membrane"/>
    <property type="evidence" value="ECO:0007669"/>
    <property type="project" value="UniProtKB-SubCell"/>
</dbReference>
<dbReference type="PANTHER" id="PTHR43066">
    <property type="entry name" value="RHOMBOID-RELATED PROTEIN"/>
    <property type="match status" value="1"/>
</dbReference>
<evidence type="ECO:0000256" key="9">
    <source>
        <dbReference type="SAM" id="Phobius"/>
    </source>
</evidence>
<comment type="similarity">
    <text evidence="2">Belongs to the peptidase S54 family.</text>
</comment>
<evidence type="ECO:0000256" key="8">
    <source>
        <dbReference type="SAM" id="MobiDB-lite"/>
    </source>
</evidence>
<evidence type="ECO:0000256" key="1">
    <source>
        <dbReference type="ARBA" id="ARBA00004141"/>
    </source>
</evidence>
<feature type="transmembrane region" description="Helical" evidence="9">
    <location>
        <begin position="543"/>
        <end position="562"/>
    </location>
</feature>